<proteinExistence type="predicted"/>
<name>A0AAN1UJS4_9LACO</name>
<dbReference type="AlphaFoldDB" id="A0AAN1UJS4"/>
<geneLocation type="plasmid" evidence="1 2">
    <name>unnamed1</name>
</geneLocation>
<dbReference type="EMBL" id="CP032752">
    <property type="protein sequence ID" value="AYJ37138.1"/>
    <property type="molecule type" value="Genomic_DNA"/>
</dbReference>
<dbReference type="KEGG" id="larg:LPA65_15515"/>
<organism evidence="1 2">
    <name type="scientific">Lactiplantibacillus argentoratensis</name>
    <dbReference type="NCBI Taxonomy" id="271881"/>
    <lineage>
        <taxon>Bacteria</taxon>
        <taxon>Bacillati</taxon>
        <taxon>Bacillota</taxon>
        <taxon>Bacilli</taxon>
        <taxon>Lactobacillales</taxon>
        <taxon>Lactobacillaceae</taxon>
        <taxon>Lactiplantibacillus</taxon>
    </lineage>
</organism>
<reference evidence="1 2" key="1">
    <citation type="submission" date="2018-10" db="EMBL/GenBank/DDBJ databases">
        <title>Genome sequencing of Lactobacillus species.</title>
        <authorList>
            <person name="Baek C."/>
            <person name="Yi H."/>
        </authorList>
    </citation>
    <scope>NUCLEOTIDE SEQUENCE [LARGE SCALE GENOMIC DNA]</scope>
    <source>
        <strain evidence="1 2">DSM 16365</strain>
        <plasmid evidence="1 2">unnamed1</plasmid>
    </source>
</reference>
<evidence type="ECO:0000313" key="2">
    <source>
        <dbReference type="Proteomes" id="UP000281644"/>
    </source>
</evidence>
<dbReference type="Proteomes" id="UP000281644">
    <property type="component" value="Plasmid unnamed1"/>
</dbReference>
<protein>
    <submittedName>
        <fullName evidence="1">Uncharacterized protein</fullName>
    </submittedName>
</protein>
<accession>A0AAN1UJS4</accession>
<evidence type="ECO:0000313" key="1">
    <source>
        <dbReference type="EMBL" id="AYJ37138.1"/>
    </source>
</evidence>
<keyword evidence="1" id="KW-0614">Plasmid</keyword>
<sequence>MAAQYQDTCNQCLHVLPQTKHRLEYKALISTEIVVALETANADTVVACLILKLYWIEVNI</sequence>
<gene>
    <name evidence="1" type="ORF">LPA65_15515</name>
</gene>